<keyword evidence="4" id="KW-0410">Iron transport</keyword>
<evidence type="ECO:0000256" key="1">
    <source>
        <dbReference type="ARBA" id="ARBA00004196"/>
    </source>
</evidence>
<evidence type="ECO:0000313" key="9">
    <source>
        <dbReference type="Proteomes" id="UP000596427"/>
    </source>
</evidence>
<name>A0A974PLE5_9HYPH</name>
<dbReference type="AlphaFoldDB" id="A0A974PLE5"/>
<dbReference type="Pfam" id="PF01497">
    <property type="entry name" value="Peripla_BP_2"/>
    <property type="match status" value="1"/>
</dbReference>
<dbReference type="Gene3D" id="3.40.50.1980">
    <property type="entry name" value="Nitrogenase molybdenum iron protein domain"/>
    <property type="match status" value="2"/>
</dbReference>
<comment type="subcellular location">
    <subcellularLocation>
        <location evidence="1">Cell envelope</location>
    </subcellularLocation>
</comment>
<evidence type="ECO:0000256" key="5">
    <source>
        <dbReference type="ARBA" id="ARBA00022729"/>
    </source>
</evidence>
<evidence type="ECO:0000256" key="2">
    <source>
        <dbReference type="ARBA" id="ARBA00008814"/>
    </source>
</evidence>
<keyword evidence="3" id="KW-0813">Transport</keyword>
<dbReference type="RefSeq" id="WP_203192598.1">
    <property type="nucleotide sequence ID" value="NZ_CP063362.1"/>
</dbReference>
<dbReference type="InterPro" id="IPR002491">
    <property type="entry name" value="ABC_transptr_periplasmic_BD"/>
</dbReference>
<dbReference type="PANTHER" id="PTHR30532">
    <property type="entry name" value="IRON III DICITRATE-BINDING PERIPLASMIC PROTEIN"/>
    <property type="match status" value="1"/>
</dbReference>
<gene>
    <name evidence="8" type="ORF">EZH22_22190</name>
</gene>
<evidence type="ECO:0000256" key="3">
    <source>
        <dbReference type="ARBA" id="ARBA00022448"/>
    </source>
</evidence>
<dbReference type="InterPro" id="IPR051313">
    <property type="entry name" value="Bact_iron-sidero_bind"/>
</dbReference>
<evidence type="ECO:0000313" key="8">
    <source>
        <dbReference type="EMBL" id="QRG05727.1"/>
    </source>
</evidence>
<comment type="similarity">
    <text evidence="2">Belongs to the bacterial solute-binding protein 8 family.</text>
</comment>
<dbReference type="InterPro" id="IPR033870">
    <property type="entry name" value="FatB"/>
</dbReference>
<reference evidence="8 9" key="1">
    <citation type="submission" date="2020-10" db="EMBL/GenBank/DDBJ databases">
        <title>Degradation of 1,4-Dioxane by Xanthobacter sp. YN2, via a Novel Group-2 Soluble Di-Iron Monooxygenase.</title>
        <authorList>
            <person name="Ma F."/>
            <person name="Wang Y."/>
            <person name="Yang J."/>
            <person name="Guo H."/>
            <person name="Su D."/>
            <person name="Yu L."/>
        </authorList>
    </citation>
    <scope>NUCLEOTIDE SEQUENCE [LARGE SCALE GENOMIC DNA]</scope>
    <source>
        <strain evidence="8 9">YN2</strain>
    </source>
</reference>
<dbReference type="EMBL" id="CP063362">
    <property type="protein sequence ID" value="QRG05727.1"/>
    <property type="molecule type" value="Genomic_DNA"/>
</dbReference>
<dbReference type="GO" id="GO:1901678">
    <property type="term" value="P:iron coordination entity transport"/>
    <property type="evidence" value="ECO:0007669"/>
    <property type="project" value="UniProtKB-ARBA"/>
</dbReference>
<sequence length="324" mass="33812">MRSKILPAVYAAGSTGRIALRRAVAFCGLLAAILLASAGAHAEIVVAHAGGSTTLPGRPQRVLVFDPAALDTLDALGVEVAGVPGSNLPDALAKYRDPRHLKIGTLFEPDYEAVAAAQPDLIIIGPRTAAKRRDLSAIAPTIDLSVDEDHFADGVRRNVETLGRIFDKQAQASALLARIDAALARVRAAAPGAGAALMVMVNGGKLTAYGPGSRFGWLHDDLGVKPAIADVKAATHGEVISLEFILKTDPDWLLVLDRDAAVGRNSEAARKVLDNDIIAATRAAKAGRILYLDPARWYILGGGGTALPIVAEELAQALEAGRSP</sequence>
<proteinExistence type="inferred from homology"/>
<evidence type="ECO:0000259" key="7">
    <source>
        <dbReference type="PROSITE" id="PS50983"/>
    </source>
</evidence>
<keyword evidence="5 6" id="KW-0732">Signal</keyword>
<evidence type="ECO:0000256" key="6">
    <source>
        <dbReference type="SAM" id="SignalP"/>
    </source>
</evidence>
<organism evidence="8 9">
    <name type="scientific">Xanthobacter dioxanivorans</name>
    <dbReference type="NCBI Taxonomy" id="2528964"/>
    <lineage>
        <taxon>Bacteria</taxon>
        <taxon>Pseudomonadati</taxon>
        <taxon>Pseudomonadota</taxon>
        <taxon>Alphaproteobacteria</taxon>
        <taxon>Hyphomicrobiales</taxon>
        <taxon>Xanthobacteraceae</taxon>
        <taxon>Xanthobacter</taxon>
    </lineage>
</organism>
<dbReference type="Proteomes" id="UP000596427">
    <property type="component" value="Chromosome"/>
</dbReference>
<dbReference type="PANTHER" id="PTHR30532:SF28">
    <property type="entry name" value="PETROBACTIN-BINDING PROTEIN YCLQ"/>
    <property type="match status" value="1"/>
</dbReference>
<keyword evidence="9" id="KW-1185">Reference proteome</keyword>
<keyword evidence="4" id="KW-0408">Iron</keyword>
<dbReference type="CDD" id="cd01140">
    <property type="entry name" value="FatB"/>
    <property type="match status" value="1"/>
</dbReference>
<dbReference type="GO" id="GO:0030288">
    <property type="term" value="C:outer membrane-bounded periplasmic space"/>
    <property type="evidence" value="ECO:0007669"/>
    <property type="project" value="TreeGrafter"/>
</dbReference>
<dbReference type="PROSITE" id="PS50983">
    <property type="entry name" value="FE_B12_PBP"/>
    <property type="match status" value="1"/>
</dbReference>
<feature type="signal peptide" evidence="6">
    <location>
        <begin position="1"/>
        <end position="42"/>
    </location>
</feature>
<dbReference type="SUPFAM" id="SSF53807">
    <property type="entry name" value="Helical backbone' metal receptor"/>
    <property type="match status" value="1"/>
</dbReference>
<protein>
    <submittedName>
        <fullName evidence="8">Siderophore ABC transporter substrate-binding protein</fullName>
    </submittedName>
</protein>
<dbReference type="KEGG" id="xdi:EZH22_22190"/>
<evidence type="ECO:0000256" key="4">
    <source>
        <dbReference type="ARBA" id="ARBA00022496"/>
    </source>
</evidence>
<feature type="domain" description="Fe/B12 periplasmic-binding" evidence="7">
    <location>
        <begin position="61"/>
        <end position="322"/>
    </location>
</feature>
<keyword evidence="4" id="KW-0406">Ion transport</keyword>
<feature type="chain" id="PRO_5036730900" evidence="6">
    <location>
        <begin position="43"/>
        <end position="324"/>
    </location>
</feature>
<accession>A0A974PLE5</accession>